<keyword evidence="13" id="KW-0966">Cell projection</keyword>
<dbReference type="InterPro" id="IPR001689">
    <property type="entry name" value="Flag_FliM"/>
</dbReference>
<dbReference type="OrthoDB" id="9806941at2"/>
<evidence type="ECO:0000259" key="12">
    <source>
        <dbReference type="Pfam" id="PF01052"/>
    </source>
</evidence>
<dbReference type="EMBL" id="CZVW01000006">
    <property type="protein sequence ID" value="CUS99755.1"/>
    <property type="molecule type" value="Genomic_DNA"/>
</dbReference>
<feature type="domain" description="Flagellar motor switch protein FliN-like C-terminal" evidence="12">
    <location>
        <begin position="255"/>
        <end position="325"/>
    </location>
</feature>
<dbReference type="NCBIfam" id="TIGR01397">
    <property type="entry name" value="fliM_switch"/>
    <property type="match status" value="1"/>
</dbReference>
<sequence>MPEILSQQEIDSLLAGLSAGKSPGEVISKQEEKEIVPYEFRRPSRVSKNQIRTIQTIHQNFAEALGYYLTSRLQTPVTIQVENIDQLFYSEYILSIEKPSVIFTLDAGDGRGEIIFEVGLELSFVLIERLLGGGDLNGSGNKKFSRALTQIEQSLIRGIVERSTSELEKAWSIIDNFKFKITKYESDPDIVQVAPSSEIVLVISFIVSLADKNYRMSICYPVFVIEDSLAKMTLQKFMGIRKHTAEEYSKYIAEKIKTTRIPISVELGQSEISISDLINLSPGDIILLDTRIDSEVKIFIAGKLKLYGKPGVYGGKKAVKITRIANNEEV</sequence>
<evidence type="ECO:0000256" key="3">
    <source>
        <dbReference type="ARBA" id="ARBA00011049"/>
    </source>
</evidence>
<evidence type="ECO:0000256" key="4">
    <source>
        <dbReference type="ARBA" id="ARBA00021898"/>
    </source>
</evidence>
<dbReference type="AlphaFoldDB" id="A0A0N7MWW2"/>
<keyword evidence="5" id="KW-1003">Cell membrane</keyword>
<keyword evidence="6" id="KW-0145">Chemotaxis</keyword>
<dbReference type="GO" id="GO:0071978">
    <property type="term" value="P:bacterial-type flagellum-dependent swarming motility"/>
    <property type="evidence" value="ECO:0007669"/>
    <property type="project" value="TreeGrafter"/>
</dbReference>
<reference evidence="14" key="1">
    <citation type="submission" date="2015-11" db="EMBL/GenBank/DDBJ databases">
        <authorList>
            <person name="Varghese N."/>
        </authorList>
    </citation>
    <scope>NUCLEOTIDE SEQUENCE [LARGE SCALE GENOMIC DNA]</scope>
    <source>
        <strain evidence="14">JGI-23</strain>
    </source>
</reference>
<accession>A0A0N7MWW2</accession>
<dbReference type="SUPFAM" id="SSF103039">
    <property type="entry name" value="CheC-like"/>
    <property type="match status" value="1"/>
</dbReference>
<evidence type="ECO:0000256" key="1">
    <source>
        <dbReference type="ARBA" id="ARBA00004117"/>
    </source>
</evidence>
<dbReference type="GO" id="GO:0050918">
    <property type="term" value="P:positive chemotaxis"/>
    <property type="evidence" value="ECO:0007669"/>
    <property type="project" value="TreeGrafter"/>
</dbReference>
<evidence type="ECO:0000256" key="9">
    <source>
        <dbReference type="ARBA" id="ARBA00023143"/>
    </source>
</evidence>
<name>A0A0N7MWW2_9BACT</name>
<dbReference type="Gene3D" id="2.30.330.10">
    <property type="entry name" value="SpoA-like"/>
    <property type="match status" value="1"/>
</dbReference>
<dbReference type="Pfam" id="PF02154">
    <property type="entry name" value="FliM"/>
    <property type="match status" value="1"/>
</dbReference>
<dbReference type="InterPro" id="IPR001543">
    <property type="entry name" value="FliN-like_C"/>
</dbReference>
<dbReference type="InterPro" id="IPR036429">
    <property type="entry name" value="SpoA-like_sf"/>
</dbReference>
<evidence type="ECO:0000256" key="10">
    <source>
        <dbReference type="ARBA" id="ARBA00025044"/>
    </source>
</evidence>
<dbReference type="PANTHER" id="PTHR30034">
    <property type="entry name" value="FLAGELLAR MOTOR SWITCH PROTEIN FLIM"/>
    <property type="match status" value="1"/>
</dbReference>
<evidence type="ECO:0000256" key="7">
    <source>
        <dbReference type="ARBA" id="ARBA00022779"/>
    </source>
</evidence>
<organism evidence="13 14">
    <name type="scientific">Candidatus Chryseopegocella kryptomonas</name>
    <dbReference type="NCBI Taxonomy" id="1633643"/>
    <lineage>
        <taxon>Bacteria</taxon>
        <taxon>Pseudomonadati</taxon>
        <taxon>Candidatus Kryptoniota</taxon>
        <taxon>Candidatus Chryseopegocella</taxon>
    </lineage>
</organism>
<keyword evidence="9" id="KW-0975">Bacterial flagellum</keyword>
<evidence type="ECO:0000256" key="6">
    <source>
        <dbReference type="ARBA" id="ARBA00022500"/>
    </source>
</evidence>
<dbReference type="PRINTS" id="PR00955">
    <property type="entry name" value="FLGMOTORFLIM"/>
</dbReference>
<dbReference type="InterPro" id="IPR028976">
    <property type="entry name" value="CheC-like_sf"/>
</dbReference>
<dbReference type="PANTHER" id="PTHR30034:SF6">
    <property type="entry name" value="YOP PROTEINS TRANSLOCATION PROTEIN Q"/>
    <property type="match status" value="1"/>
</dbReference>
<keyword evidence="13" id="KW-0969">Cilium</keyword>
<dbReference type="RefSeq" id="WP_092348655.1">
    <property type="nucleotide sequence ID" value="NZ_CZVW01000006.1"/>
</dbReference>
<gene>
    <name evidence="13" type="ORF">JGI23_00727</name>
</gene>
<keyword evidence="14" id="KW-1185">Reference proteome</keyword>
<dbReference type="GO" id="GO:0009425">
    <property type="term" value="C:bacterial-type flagellum basal body"/>
    <property type="evidence" value="ECO:0007669"/>
    <property type="project" value="UniProtKB-SubCell"/>
</dbReference>
<dbReference type="Pfam" id="PF01052">
    <property type="entry name" value="FliMN_C"/>
    <property type="match status" value="1"/>
</dbReference>
<dbReference type="SUPFAM" id="SSF101801">
    <property type="entry name" value="Surface presentation of antigens (SPOA)"/>
    <property type="match status" value="1"/>
</dbReference>
<dbReference type="GO" id="GO:0005886">
    <property type="term" value="C:plasma membrane"/>
    <property type="evidence" value="ECO:0007669"/>
    <property type="project" value="UniProtKB-SubCell"/>
</dbReference>
<dbReference type="Gene3D" id="3.40.1550.10">
    <property type="entry name" value="CheC-like"/>
    <property type="match status" value="1"/>
</dbReference>
<dbReference type="CDD" id="cd17908">
    <property type="entry name" value="FliM"/>
    <property type="match status" value="1"/>
</dbReference>
<dbReference type="PIRSF" id="PIRSF002888">
    <property type="entry name" value="FliM"/>
    <property type="match status" value="1"/>
</dbReference>
<evidence type="ECO:0000256" key="5">
    <source>
        <dbReference type="ARBA" id="ARBA00022475"/>
    </source>
</evidence>
<keyword evidence="13" id="KW-0282">Flagellum</keyword>
<comment type="function">
    <text evidence="10">FliM is one of three proteins (FliG, FliN, FliM) that forms the rotor-mounted switch complex (C ring), located at the base of the basal body. This complex interacts with the CheY and CheZ chemotaxis proteins, in addition to contacting components of the motor that determine the direction of flagellar rotation.</text>
</comment>
<evidence type="ECO:0000313" key="14">
    <source>
        <dbReference type="Proteomes" id="UP000199197"/>
    </source>
</evidence>
<evidence type="ECO:0000256" key="11">
    <source>
        <dbReference type="NCBIfam" id="TIGR01397"/>
    </source>
</evidence>
<proteinExistence type="inferred from homology"/>
<keyword evidence="7" id="KW-0283">Flagellar rotation</keyword>
<comment type="subcellular location">
    <subcellularLocation>
        <location evidence="1">Bacterial flagellum basal body</location>
    </subcellularLocation>
    <subcellularLocation>
        <location evidence="2">Cell membrane</location>
        <topology evidence="2">Peripheral membrane protein</topology>
    </subcellularLocation>
</comment>
<comment type="similarity">
    <text evidence="3">Belongs to the FliM family.</text>
</comment>
<dbReference type="Proteomes" id="UP000199197">
    <property type="component" value="Unassembled WGS sequence"/>
</dbReference>
<evidence type="ECO:0000313" key="13">
    <source>
        <dbReference type="EMBL" id="CUS99755.1"/>
    </source>
</evidence>
<keyword evidence="8" id="KW-0472">Membrane</keyword>
<protein>
    <recommendedName>
        <fullName evidence="4 11">Flagellar motor switch protein FliM</fullName>
    </recommendedName>
</protein>
<dbReference type="GO" id="GO:0003774">
    <property type="term" value="F:cytoskeletal motor activity"/>
    <property type="evidence" value="ECO:0007669"/>
    <property type="project" value="InterPro"/>
</dbReference>
<evidence type="ECO:0000256" key="2">
    <source>
        <dbReference type="ARBA" id="ARBA00004202"/>
    </source>
</evidence>
<evidence type="ECO:0000256" key="8">
    <source>
        <dbReference type="ARBA" id="ARBA00023136"/>
    </source>
</evidence>